<feature type="transmembrane region" description="Helical" evidence="1">
    <location>
        <begin position="189"/>
        <end position="208"/>
    </location>
</feature>
<dbReference type="AlphaFoldDB" id="A0A6G1G0M9"/>
<keyword evidence="1" id="KW-0812">Transmembrane</keyword>
<evidence type="ECO:0000313" key="2">
    <source>
        <dbReference type="EMBL" id="KAF1811369.1"/>
    </source>
</evidence>
<accession>A0A6G1G0M9</accession>
<evidence type="ECO:0000313" key="3">
    <source>
        <dbReference type="Proteomes" id="UP000504638"/>
    </source>
</evidence>
<feature type="transmembrane region" description="Helical" evidence="1">
    <location>
        <begin position="163"/>
        <end position="182"/>
    </location>
</feature>
<evidence type="ECO:0000313" key="4">
    <source>
        <dbReference type="RefSeq" id="XP_033533000.1"/>
    </source>
</evidence>
<keyword evidence="1" id="KW-0472">Membrane</keyword>
<keyword evidence="1" id="KW-1133">Transmembrane helix</keyword>
<sequence>MVGIGGTNRNLPSGDADRTKDLINQGIRNLAEVPHPNSRELKSHKTWLLSARAGSIGKAPQKELEYLNHTLGDRKGSPASDLRAYTPLPPLEPLSNILFSGLPYREYIWDKRPWAPKEMKLRESEYNRETIAFCVRMASIVAALLIIFWGLSRVRQSGSIDERMWAVAGPVVGCTACIILFSKPNTERFEIYVVIATLLSALLAMPSVNSGPDSS</sequence>
<feature type="transmembrane region" description="Helical" evidence="1">
    <location>
        <begin position="130"/>
        <end position="151"/>
    </location>
</feature>
<dbReference type="EMBL" id="ML975162">
    <property type="protein sequence ID" value="KAF1811369.1"/>
    <property type="molecule type" value="Genomic_DNA"/>
</dbReference>
<name>A0A6G1G0M9_9PEZI</name>
<reference evidence="4" key="2">
    <citation type="submission" date="2020-04" db="EMBL/GenBank/DDBJ databases">
        <authorList>
            <consortium name="NCBI Genome Project"/>
        </authorList>
    </citation>
    <scope>NUCLEOTIDE SEQUENCE</scope>
    <source>
        <strain evidence="4">CBS 781.70</strain>
    </source>
</reference>
<keyword evidence="3" id="KW-1185">Reference proteome</keyword>
<organism evidence="2">
    <name type="scientific">Eremomyces bilateralis CBS 781.70</name>
    <dbReference type="NCBI Taxonomy" id="1392243"/>
    <lineage>
        <taxon>Eukaryota</taxon>
        <taxon>Fungi</taxon>
        <taxon>Dikarya</taxon>
        <taxon>Ascomycota</taxon>
        <taxon>Pezizomycotina</taxon>
        <taxon>Dothideomycetes</taxon>
        <taxon>Dothideomycetes incertae sedis</taxon>
        <taxon>Eremomycetales</taxon>
        <taxon>Eremomycetaceae</taxon>
        <taxon>Eremomyces</taxon>
    </lineage>
</organism>
<evidence type="ECO:0000256" key="1">
    <source>
        <dbReference type="SAM" id="Phobius"/>
    </source>
</evidence>
<protein>
    <submittedName>
        <fullName evidence="2 4">Uncharacterized protein</fullName>
    </submittedName>
</protein>
<dbReference type="GeneID" id="54423759"/>
<proteinExistence type="predicted"/>
<dbReference type="RefSeq" id="XP_033533000.1">
    <property type="nucleotide sequence ID" value="XM_033683189.1"/>
</dbReference>
<dbReference type="Proteomes" id="UP000504638">
    <property type="component" value="Unplaced"/>
</dbReference>
<gene>
    <name evidence="2 4" type="ORF">P152DRAFT_71089</name>
</gene>
<reference evidence="2 4" key="1">
    <citation type="submission" date="2020-01" db="EMBL/GenBank/DDBJ databases">
        <authorList>
            <consortium name="DOE Joint Genome Institute"/>
            <person name="Haridas S."/>
            <person name="Albert R."/>
            <person name="Binder M."/>
            <person name="Bloem J."/>
            <person name="Labutti K."/>
            <person name="Salamov A."/>
            <person name="Andreopoulos B."/>
            <person name="Baker S.E."/>
            <person name="Barry K."/>
            <person name="Bills G."/>
            <person name="Bluhm B.H."/>
            <person name="Cannon C."/>
            <person name="Castanera R."/>
            <person name="Culley D.E."/>
            <person name="Daum C."/>
            <person name="Ezra D."/>
            <person name="Gonzalez J.B."/>
            <person name="Henrissat B."/>
            <person name="Kuo A."/>
            <person name="Liang C."/>
            <person name="Lipzen A."/>
            <person name="Lutzoni F."/>
            <person name="Magnuson J."/>
            <person name="Mondo S."/>
            <person name="Nolan M."/>
            <person name="Ohm R."/>
            <person name="Pangilinan J."/>
            <person name="Park H.-J."/>
            <person name="Ramirez L."/>
            <person name="Alfaro M."/>
            <person name="Sun H."/>
            <person name="Tritt A."/>
            <person name="Yoshinaga Y."/>
            <person name="Zwiers L.-H."/>
            <person name="Turgeon B.G."/>
            <person name="Goodwin S.B."/>
            <person name="Spatafora J.W."/>
            <person name="Crous P.W."/>
            <person name="Grigoriev I.V."/>
        </authorList>
    </citation>
    <scope>NUCLEOTIDE SEQUENCE</scope>
    <source>
        <strain evidence="2 4">CBS 781.70</strain>
    </source>
</reference>
<reference evidence="4" key="3">
    <citation type="submission" date="2025-04" db="UniProtKB">
        <authorList>
            <consortium name="RefSeq"/>
        </authorList>
    </citation>
    <scope>IDENTIFICATION</scope>
    <source>
        <strain evidence="4">CBS 781.70</strain>
    </source>
</reference>